<organism evidence="4">
    <name type="scientific">Tanacetum cinerariifolium</name>
    <name type="common">Dalmatian daisy</name>
    <name type="synonym">Chrysanthemum cinerariifolium</name>
    <dbReference type="NCBI Taxonomy" id="118510"/>
    <lineage>
        <taxon>Eukaryota</taxon>
        <taxon>Viridiplantae</taxon>
        <taxon>Streptophyta</taxon>
        <taxon>Embryophyta</taxon>
        <taxon>Tracheophyta</taxon>
        <taxon>Spermatophyta</taxon>
        <taxon>Magnoliopsida</taxon>
        <taxon>eudicotyledons</taxon>
        <taxon>Gunneridae</taxon>
        <taxon>Pentapetalae</taxon>
        <taxon>asterids</taxon>
        <taxon>campanulids</taxon>
        <taxon>Asterales</taxon>
        <taxon>Asteraceae</taxon>
        <taxon>Asteroideae</taxon>
        <taxon>Anthemideae</taxon>
        <taxon>Anthemidinae</taxon>
        <taxon>Tanacetum</taxon>
    </lineage>
</organism>
<dbReference type="Pfam" id="PF07727">
    <property type="entry name" value="RVT_2"/>
    <property type="match status" value="1"/>
</dbReference>
<comment type="caution">
    <text evidence="4">The sequence shown here is derived from an EMBL/GenBank/DDBJ whole genome shotgun (WGS) entry which is preliminary data.</text>
</comment>
<name>A0A6L2NM21_TANCI</name>
<accession>A0A6L2NM21</accession>
<dbReference type="CDD" id="cd09272">
    <property type="entry name" value="RNase_HI_RT_Ty1"/>
    <property type="match status" value="1"/>
</dbReference>
<dbReference type="InterPro" id="IPR013103">
    <property type="entry name" value="RVT_2"/>
</dbReference>
<feature type="region of interest" description="Disordered" evidence="2">
    <location>
        <begin position="103"/>
        <end position="132"/>
    </location>
</feature>
<evidence type="ECO:0000256" key="1">
    <source>
        <dbReference type="SAM" id="Coils"/>
    </source>
</evidence>
<dbReference type="PANTHER" id="PTHR11439">
    <property type="entry name" value="GAG-POL-RELATED RETROTRANSPOSON"/>
    <property type="match status" value="1"/>
</dbReference>
<protein>
    <recommendedName>
        <fullName evidence="3">Reverse transcriptase Ty1/copia-type domain-containing protein</fullName>
    </recommendedName>
</protein>
<feature type="coiled-coil region" evidence="1">
    <location>
        <begin position="566"/>
        <end position="593"/>
    </location>
</feature>
<reference evidence="4" key="1">
    <citation type="journal article" date="2019" name="Sci. Rep.">
        <title>Draft genome of Tanacetum cinerariifolium, the natural source of mosquito coil.</title>
        <authorList>
            <person name="Yamashiro T."/>
            <person name="Shiraishi A."/>
            <person name="Satake H."/>
            <person name="Nakayama K."/>
        </authorList>
    </citation>
    <scope>NUCLEOTIDE SEQUENCE</scope>
</reference>
<dbReference type="SUPFAM" id="SSF56672">
    <property type="entry name" value="DNA/RNA polymerases"/>
    <property type="match status" value="1"/>
</dbReference>
<dbReference type="EMBL" id="BKCJ010009522">
    <property type="protein sequence ID" value="GEU87351.1"/>
    <property type="molecule type" value="Genomic_DNA"/>
</dbReference>
<keyword evidence="1" id="KW-0175">Coiled coil</keyword>
<dbReference type="PANTHER" id="PTHR11439:SF483">
    <property type="entry name" value="PEPTIDE SYNTHASE GLIP-LIKE, PUTATIVE (AFU_ORTHOLOGUE AFUA_3G12920)-RELATED"/>
    <property type="match status" value="1"/>
</dbReference>
<evidence type="ECO:0000256" key="2">
    <source>
        <dbReference type="SAM" id="MobiDB-lite"/>
    </source>
</evidence>
<evidence type="ECO:0000313" key="4">
    <source>
        <dbReference type="EMBL" id="GEU87351.1"/>
    </source>
</evidence>
<dbReference type="InterPro" id="IPR043502">
    <property type="entry name" value="DNA/RNA_pol_sf"/>
</dbReference>
<gene>
    <name evidence="4" type="ORF">Tci_059329</name>
</gene>
<proteinExistence type="predicted"/>
<sequence length="1299" mass="150190">MVLLQVLNPVEETPMVIVVEEQVLGKIVDEPLVLDEQLVQSMIANELVLHIVVVVEEMCRIVNEIFISSWLVDASEVGVPGTSTVPYLNGPLSIESRRSYTTTRHKGKEIVKPITPPSETTSEEDSDLEQAQRDKDMQKNLALIAKYFKKSTNLPTITSELPQTQGTRMWIRLYSTRMTISLDCLGIKGWNLVISPRNAEIQKGLTASAYHKEKMLLCKQAEQYDWLADTDEEVQNFAGYNVFVNDLQHSEKYESNGQNDVESDDERVVLANLKLDVNENKKILKQLKKANTTHAQELKECKAILAKTTKSLGESISSRDSCLVALQTKQTEFEKYKAFNDRTIDYDKLERKLNETLGQLAQKDIKIKEGLKTKAYELSVVNEKHDELIKQSLLTKSHYEGLVKQKTKVITDLKLSEEHDNDKMLSMEKQLKFLNEIVYKRIQSIQTIYIMAPKEFEIQLAYANEIRKKMWRKSFVKSKPNIYKNVGFLLVLKSISKSRQAYNVMTNNLNHFKEIVDKVWIKHLIDQFRAPTAQDMEILIQTCLMPLAIKTQNDSFLFVHELKQEMHADLKYVESLEKEIDELESDKAKFSNMYDVILQECISKDVMCSYLLSLSDLDALDELQCLYLQKVKECDQKHSISLEIALQKRKEQVKHDTVWNEKASNVFRKERKQYLENQDLKAQLQDKNIAIICANSWIWRFGSRKCYDKQGLLRQRLCCDADLEVAFRKSICFVRDLQVNDLLISSNSQDKQPKTNIQPTSVPSTPTYVHVEENINDQAEQEHLSNDEFTNRLCASAQDVSESSSHNIGNLNAPTLNQLQVSEYLWTKDHPLEQVRENSLKPVQTRRQLVTDPEMYMYALTVSTAEPKNIKEAMANSVWIEAMQEELHQFNRLQVWELVEKPFGKMVLRLKWLWKNKKDEDQTVIRNKARLVAKGTQVFSNLSDGRENDISQWSTKGVVYVAQPDGFVDPDHPKKLYRLRKSLYGLKQAPRAWYDELSKFPTSKGFTKGTIDPTLFTIRYGEEILLAKYTLKILHKHGMENGQSIATPMAMKPKLDADWSGNPVDQTDYHSKIRSLMYLTSSRPDIVQAVCFCARYQSRPTEKHLKEVKRIFRYLRGTVNMGRWYPNGSSFDLTAFSNVDHARCIDSRKSTSGGIQFLGDKIVSWMSKKQNYTTMSSTESEYVELSSSCAQVMWMRIKLQDYGFNYNKIPLYCDSQSAIEISCNPVQYSRMKNNHTRYHFIKEQVENGIIELYFVRTEYQLADMFTKALPEDRFKYLVRRIGMRCLTPAELEVLVKEAA</sequence>
<evidence type="ECO:0000259" key="3">
    <source>
        <dbReference type="Pfam" id="PF07727"/>
    </source>
</evidence>
<feature type="domain" description="Reverse transcriptase Ty1/copia-type" evidence="3">
    <location>
        <begin position="958"/>
        <end position="1029"/>
    </location>
</feature>